<evidence type="ECO:0000313" key="11">
    <source>
        <dbReference type="Proteomes" id="UP001309876"/>
    </source>
</evidence>
<comment type="subcellular location">
    <subcellularLocation>
        <location evidence="1">Membrane</location>
        <topology evidence="1">Multi-pass membrane protein</topology>
    </subcellularLocation>
</comment>
<evidence type="ECO:0000256" key="5">
    <source>
        <dbReference type="ARBA" id="ARBA00022989"/>
    </source>
</evidence>
<evidence type="ECO:0000256" key="3">
    <source>
        <dbReference type="ARBA" id="ARBA00022679"/>
    </source>
</evidence>
<dbReference type="GO" id="GO:0016020">
    <property type="term" value="C:membrane"/>
    <property type="evidence" value="ECO:0007669"/>
    <property type="project" value="UniProtKB-SubCell"/>
</dbReference>
<keyword evidence="4 8" id="KW-0812">Transmembrane</keyword>
<comment type="caution">
    <text evidence="10">The sequence shown here is derived from an EMBL/GenBank/DDBJ whole genome shotgun (WGS) entry which is preliminary data.</text>
</comment>
<feature type="transmembrane region" description="Helical" evidence="8">
    <location>
        <begin position="663"/>
        <end position="683"/>
    </location>
</feature>
<dbReference type="InterPro" id="IPR012419">
    <property type="entry name" value="Cas1_AcylTrans_dom"/>
</dbReference>
<feature type="transmembrane region" description="Helical" evidence="8">
    <location>
        <begin position="474"/>
        <end position="492"/>
    </location>
</feature>
<feature type="transmembrane region" description="Helical" evidence="8">
    <location>
        <begin position="300"/>
        <end position="318"/>
    </location>
</feature>
<evidence type="ECO:0000256" key="8">
    <source>
        <dbReference type="SAM" id="Phobius"/>
    </source>
</evidence>
<dbReference type="GO" id="GO:0005794">
    <property type="term" value="C:Golgi apparatus"/>
    <property type="evidence" value="ECO:0007669"/>
    <property type="project" value="UniProtKB-ARBA"/>
</dbReference>
<evidence type="ECO:0000313" key="10">
    <source>
        <dbReference type="EMBL" id="KAK5088231.1"/>
    </source>
</evidence>
<evidence type="ECO:0000259" key="9">
    <source>
        <dbReference type="Pfam" id="PF07779"/>
    </source>
</evidence>
<keyword evidence="5 8" id="KW-1133">Transmembrane helix</keyword>
<dbReference type="Pfam" id="PF07779">
    <property type="entry name" value="Cas1_AcylT"/>
    <property type="match status" value="1"/>
</dbReference>
<protein>
    <recommendedName>
        <fullName evidence="9">Cas1p 10 TM acyl transferase domain-containing protein</fullName>
    </recommendedName>
</protein>
<feature type="transmembrane region" description="Helical" evidence="8">
    <location>
        <begin position="361"/>
        <end position="380"/>
    </location>
</feature>
<name>A0AAN7YI15_9EURO</name>
<keyword evidence="7" id="KW-0325">Glycoprotein</keyword>
<feature type="transmembrane region" description="Helical" evidence="8">
    <location>
        <begin position="6"/>
        <end position="24"/>
    </location>
</feature>
<feature type="domain" description="Cas1p 10 TM acyl transferase" evidence="9">
    <location>
        <begin position="333"/>
        <end position="751"/>
    </location>
</feature>
<sequence>MLLRHGLETVPILIGILIALIVFLRHHSRSGTCDSLFSSGKWSKASSGSTTSHTWHPPGSILHKYDAPTLHDCLDSHVLHFIGDSTIRQVFWATAIKLGGEDAEFAQTQAGKHEGLHYRKGNASLAFHWDPYLNGTGTIALLNTPASHESLGVIFSTGLWYARHGGHDFAQNFNDTITQVTKSIGREEDRLVPVIAVPPPHLRHDWLDAERAGTLTLGRILRIVLSLAAVERSSNLQVVWSAREVTRHPSAMDQTGLHVTNIIADVQADILLNKFCNDKVFGGTNKAYALPCVKDSREQAPYILVAALMSACIVVARVRPTLPLNYKLDLHPASSFAVLVSILLYCWVADRTTLFEKSSKVISQALFTCIAGATLFANLFRIKQATAFLTQTLPQLKSFQDSPSKDPGLLPRAQSEEWKGWMQIVILLYHYFGMSKVLWVYQIVRVLVGSYLFLTGYGHAMYFLKMRDFSLNRLAAVLLRLNLLPCLLALVMHNTWDFYYFPCLASIWFLVTYFTFWGVKRREHATPRVSEIVARVLVASFVLVLITQESGMSLSPSNVLTFVGVPDINGKELQFRVQLDLLAPFLGMLLATVQAHNPSILLVPTRKSPPIVALACCLFAAYVMIASQCKDKFTYNQLHPLVSILPISGYIMLRNSCSAAREYVATSFMWIGSCSLELFVLQYHIWLAADTRGLLQVGLLNKIWMGSGSTVVSSWTFWAESVLITIIFVWVSHHTSQVTNMLVKWFVDTSGRSNGKVRSKERQLLLRVCGLLAALWLLNIAAASRT</sequence>
<feature type="transmembrane region" description="Helical" evidence="8">
    <location>
        <begin position="330"/>
        <end position="349"/>
    </location>
</feature>
<reference evidence="10 11" key="1">
    <citation type="submission" date="2023-08" db="EMBL/GenBank/DDBJ databases">
        <title>Black Yeasts Isolated from many extreme environments.</title>
        <authorList>
            <person name="Coleine C."/>
            <person name="Stajich J.E."/>
            <person name="Selbmann L."/>
        </authorList>
    </citation>
    <scope>NUCLEOTIDE SEQUENCE [LARGE SCALE GENOMIC DNA]</scope>
    <source>
        <strain evidence="10 11">CCFEE 5910</strain>
    </source>
</reference>
<comment type="similarity">
    <text evidence="2">Belongs to the PC-esterase family. CASD1 subfamily.</text>
</comment>
<accession>A0AAN7YI15</accession>
<gene>
    <name evidence="10" type="ORF">LTR05_002448</name>
</gene>
<evidence type="ECO:0000256" key="6">
    <source>
        <dbReference type="ARBA" id="ARBA00023136"/>
    </source>
</evidence>
<dbReference type="PANTHER" id="PTHR13533:SF1">
    <property type="entry name" value="N-ACETYLNEURAMINATE 9-O-ACETYLTRANSFERASE"/>
    <property type="match status" value="1"/>
</dbReference>
<feature type="transmembrane region" description="Helical" evidence="8">
    <location>
        <begin position="498"/>
        <end position="517"/>
    </location>
</feature>
<feature type="transmembrane region" description="Helical" evidence="8">
    <location>
        <begin position="703"/>
        <end position="731"/>
    </location>
</feature>
<dbReference type="Proteomes" id="UP001309876">
    <property type="component" value="Unassembled WGS sequence"/>
</dbReference>
<feature type="transmembrane region" description="Helical" evidence="8">
    <location>
        <begin position="529"/>
        <end position="547"/>
    </location>
</feature>
<feature type="transmembrane region" description="Helical" evidence="8">
    <location>
        <begin position="764"/>
        <end position="783"/>
    </location>
</feature>
<proteinExistence type="inferred from homology"/>
<evidence type="ECO:0000256" key="4">
    <source>
        <dbReference type="ARBA" id="ARBA00022692"/>
    </source>
</evidence>
<evidence type="ECO:0000256" key="2">
    <source>
        <dbReference type="ARBA" id="ARBA00010666"/>
    </source>
</evidence>
<dbReference type="EMBL" id="JAVRRJ010000002">
    <property type="protein sequence ID" value="KAK5088231.1"/>
    <property type="molecule type" value="Genomic_DNA"/>
</dbReference>
<keyword evidence="11" id="KW-1185">Reference proteome</keyword>
<feature type="transmembrane region" description="Helical" evidence="8">
    <location>
        <begin position="633"/>
        <end position="651"/>
    </location>
</feature>
<feature type="transmembrane region" description="Helical" evidence="8">
    <location>
        <begin position="581"/>
        <end position="603"/>
    </location>
</feature>
<keyword evidence="3" id="KW-0808">Transferase</keyword>
<dbReference type="GO" id="GO:0016740">
    <property type="term" value="F:transferase activity"/>
    <property type="evidence" value="ECO:0007669"/>
    <property type="project" value="UniProtKB-KW"/>
</dbReference>
<organism evidence="10 11">
    <name type="scientific">Lithohypha guttulata</name>
    <dbReference type="NCBI Taxonomy" id="1690604"/>
    <lineage>
        <taxon>Eukaryota</taxon>
        <taxon>Fungi</taxon>
        <taxon>Dikarya</taxon>
        <taxon>Ascomycota</taxon>
        <taxon>Pezizomycotina</taxon>
        <taxon>Eurotiomycetes</taxon>
        <taxon>Chaetothyriomycetidae</taxon>
        <taxon>Chaetothyriales</taxon>
        <taxon>Trichomeriaceae</taxon>
        <taxon>Lithohypha</taxon>
    </lineage>
</organism>
<feature type="transmembrane region" description="Helical" evidence="8">
    <location>
        <begin position="610"/>
        <end position="627"/>
    </location>
</feature>
<evidence type="ECO:0000256" key="1">
    <source>
        <dbReference type="ARBA" id="ARBA00004141"/>
    </source>
</evidence>
<dbReference type="PANTHER" id="PTHR13533">
    <property type="entry name" value="N-ACETYLNEURAMINATE 9-O-ACETYLTRANSFERASE"/>
    <property type="match status" value="1"/>
</dbReference>
<dbReference type="GO" id="GO:0005975">
    <property type="term" value="P:carbohydrate metabolic process"/>
    <property type="evidence" value="ECO:0007669"/>
    <property type="project" value="UniProtKB-ARBA"/>
</dbReference>
<keyword evidence="6 8" id="KW-0472">Membrane</keyword>
<evidence type="ECO:0000256" key="7">
    <source>
        <dbReference type="ARBA" id="ARBA00023180"/>
    </source>
</evidence>
<dbReference type="AlphaFoldDB" id="A0AAN7YI15"/>
<feature type="transmembrane region" description="Helical" evidence="8">
    <location>
        <begin position="439"/>
        <end position="462"/>
    </location>
</feature>